<evidence type="ECO:0000313" key="3">
    <source>
        <dbReference type="EMBL" id="GAA2065081.1"/>
    </source>
</evidence>
<evidence type="ECO:0000256" key="1">
    <source>
        <dbReference type="SAM" id="Coils"/>
    </source>
</evidence>
<dbReference type="InterPro" id="IPR001387">
    <property type="entry name" value="Cro/C1-type_HTH"/>
</dbReference>
<dbReference type="EMBL" id="BAAAPE010000002">
    <property type="protein sequence ID" value="GAA2065081.1"/>
    <property type="molecule type" value="Genomic_DNA"/>
</dbReference>
<keyword evidence="1" id="KW-0175">Coiled coil</keyword>
<name>A0ABN2VKT7_9ACTN</name>
<dbReference type="Gene3D" id="1.10.260.40">
    <property type="entry name" value="lambda repressor-like DNA-binding domains"/>
    <property type="match status" value="1"/>
</dbReference>
<feature type="compositionally biased region" description="Basic and acidic residues" evidence="2">
    <location>
        <begin position="134"/>
        <end position="158"/>
    </location>
</feature>
<reference evidence="3 4" key="1">
    <citation type="journal article" date="2019" name="Int. J. Syst. Evol. Microbiol.">
        <title>The Global Catalogue of Microorganisms (GCM) 10K type strain sequencing project: providing services to taxonomists for standard genome sequencing and annotation.</title>
        <authorList>
            <consortium name="The Broad Institute Genomics Platform"/>
            <consortium name="The Broad Institute Genome Sequencing Center for Infectious Disease"/>
            <person name="Wu L."/>
            <person name="Ma J."/>
        </authorList>
    </citation>
    <scope>NUCLEOTIDE SEQUENCE [LARGE SCALE GENOMIC DNA]</scope>
    <source>
        <strain evidence="3 4">JCM 15478</strain>
    </source>
</reference>
<feature type="region of interest" description="Disordered" evidence="2">
    <location>
        <begin position="1"/>
        <end position="38"/>
    </location>
</feature>
<dbReference type="CDD" id="cd00093">
    <property type="entry name" value="HTH_XRE"/>
    <property type="match status" value="1"/>
</dbReference>
<keyword evidence="4" id="KW-1185">Reference proteome</keyword>
<dbReference type="SUPFAM" id="SSF47413">
    <property type="entry name" value="lambda repressor-like DNA-binding domains"/>
    <property type="match status" value="1"/>
</dbReference>
<dbReference type="PRINTS" id="PR01217">
    <property type="entry name" value="PRICHEXTENSN"/>
</dbReference>
<feature type="region of interest" description="Disordered" evidence="2">
    <location>
        <begin position="233"/>
        <end position="270"/>
    </location>
</feature>
<feature type="coiled-coil region" evidence="1">
    <location>
        <begin position="462"/>
        <end position="489"/>
    </location>
</feature>
<feature type="compositionally biased region" description="Low complexity" evidence="2">
    <location>
        <begin position="233"/>
        <end position="257"/>
    </location>
</feature>
<feature type="region of interest" description="Disordered" evidence="2">
    <location>
        <begin position="118"/>
        <end position="196"/>
    </location>
</feature>
<proteinExistence type="predicted"/>
<protein>
    <recommendedName>
        <fullName evidence="5">Acyltransferase</fullName>
    </recommendedName>
</protein>
<accession>A0ABN2VKT7</accession>
<dbReference type="Proteomes" id="UP001500016">
    <property type="component" value="Unassembled WGS sequence"/>
</dbReference>
<evidence type="ECO:0000313" key="4">
    <source>
        <dbReference type="Proteomes" id="UP001500016"/>
    </source>
</evidence>
<sequence length="590" mass="63504">MGEAPARSDRVAACEKRNRAGRVPAMTVNPGSGTDEAPGTEEVLRVTVDRLRELAGEHQTELAVAVGLSPTGLSRRQSGKASWKLEDIDRLAAHWGIEVPDLLTGTEHAVSCLPAARTRPTLLPAPEPEPEPEAEPKPKPEPEPERQAAPDTTPERQPETTPAPEPAIAPAPTPTPPLQAPPQVLPPDPPRPVDGTAVAAEPCVLCGKPTTARAGGHPQHMYGLCVGAPLPAAEPGEPAGADGGEQPRPDAPSAPRGTRPRPAPAPLTDNDLALTIAGTVAAVLREHEGDMGAAQEALSKRAVQDVMSLFKSSRVGGRYEHKDFPPTEEILKKRSQKGADAIWEGRPKWRNTALAKAVKAGELDGPVDVVALDANAAYLAAWKTRLPLGRLVHSTTGVHDPKQAGVHLITPPEWDHPDIPSPLGARMEPGELWVTEPTLRLLMRCAKDDLCDPPVIHESWTSGSTEALLEKLRRTLVELRKKAVEEGDTLTVEYLKAMYSKFVSTIGESSMNREIRRPDWMHIIRSQAFANLWFKADRARKAGLTLVQMSGTDELHLAGGDWRGVFSEGRGMADMKIKETYTLGTPGGER</sequence>
<feature type="compositionally biased region" description="Pro residues" evidence="2">
    <location>
        <begin position="161"/>
        <end position="192"/>
    </location>
</feature>
<comment type="caution">
    <text evidence="3">The sequence shown here is derived from an EMBL/GenBank/DDBJ whole genome shotgun (WGS) entry which is preliminary data.</text>
</comment>
<feature type="compositionally biased region" description="Basic and acidic residues" evidence="2">
    <location>
        <begin position="1"/>
        <end position="18"/>
    </location>
</feature>
<organism evidence="3 4">
    <name type="scientific">Streptomyces albiaxialis</name>
    <dbReference type="NCBI Taxonomy" id="329523"/>
    <lineage>
        <taxon>Bacteria</taxon>
        <taxon>Bacillati</taxon>
        <taxon>Actinomycetota</taxon>
        <taxon>Actinomycetes</taxon>
        <taxon>Kitasatosporales</taxon>
        <taxon>Streptomycetaceae</taxon>
        <taxon>Streptomyces</taxon>
    </lineage>
</organism>
<gene>
    <name evidence="3" type="ORF">GCM10009801_10120</name>
</gene>
<evidence type="ECO:0008006" key="5">
    <source>
        <dbReference type="Google" id="ProtNLM"/>
    </source>
</evidence>
<evidence type="ECO:0000256" key="2">
    <source>
        <dbReference type="SAM" id="MobiDB-lite"/>
    </source>
</evidence>
<dbReference type="InterPro" id="IPR010982">
    <property type="entry name" value="Lambda_DNA-bd_dom_sf"/>
</dbReference>